<dbReference type="AlphaFoldDB" id="A0A7D6V5V4"/>
<gene>
    <name evidence="1" type="ORF">H0264_22605</name>
</gene>
<evidence type="ECO:0000313" key="1">
    <source>
        <dbReference type="EMBL" id="QLY28181.1"/>
    </source>
</evidence>
<keyword evidence="2" id="KW-1185">Reference proteome</keyword>
<organism evidence="1 2">
    <name type="scientific">Nocardia huaxiensis</name>
    <dbReference type="NCBI Taxonomy" id="2755382"/>
    <lineage>
        <taxon>Bacteria</taxon>
        <taxon>Bacillati</taxon>
        <taxon>Actinomycetota</taxon>
        <taxon>Actinomycetes</taxon>
        <taxon>Mycobacteriales</taxon>
        <taxon>Nocardiaceae</taxon>
        <taxon>Nocardia</taxon>
    </lineage>
</organism>
<dbReference type="RefSeq" id="WP_181579389.1">
    <property type="nucleotide sequence ID" value="NZ_CP059399.1"/>
</dbReference>
<evidence type="ECO:0008006" key="3">
    <source>
        <dbReference type="Google" id="ProtNLM"/>
    </source>
</evidence>
<sequence length="138" mass="15301">MSRTHKYADSHFSITTRLSADRFAEITKTVGDNTKTIGVGAVRFEGADRGRTNFSVRSMAGFYELITFHVAITDTPTGANGRSCIDTYKTTQQSYMFIPLSPKTMNGYSVYRKFMNEVRAAILAEDPQAQVVIAERGA</sequence>
<dbReference type="KEGG" id="nhu:H0264_22605"/>
<name>A0A7D6V5V4_9NOCA</name>
<accession>A0A7D6V5V4</accession>
<protein>
    <recommendedName>
        <fullName evidence="3">Polyketide cyclase/dehydrase/lipid transport protein</fullName>
    </recommendedName>
</protein>
<dbReference type="Proteomes" id="UP000515512">
    <property type="component" value="Chromosome"/>
</dbReference>
<reference evidence="1 2" key="1">
    <citation type="submission" date="2020-07" db="EMBL/GenBank/DDBJ databases">
        <authorList>
            <person name="Zhuang K."/>
            <person name="Ran Y."/>
        </authorList>
    </citation>
    <scope>NUCLEOTIDE SEQUENCE [LARGE SCALE GENOMIC DNA]</scope>
    <source>
        <strain evidence="1 2">WCH-YHL-001</strain>
    </source>
</reference>
<dbReference type="EMBL" id="CP059399">
    <property type="protein sequence ID" value="QLY28181.1"/>
    <property type="molecule type" value="Genomic_DNA"/>
</dbReference>
<proteinExistence type="predicted"/>
<evidence type="ECO:0000313" key="2">
    <source>
        <dbReference type="Proteomes" id="UP000515512"/>
    </source>
</evidence>